<dbReference type="GO" id="GO:0051707">
    <property type="term" value="P:response to other organism"/>
    <property type="evidence" value="ECO:0007669"/>
    <property type="project" value="UniProtKB-ARBA"/>
</dbReference>
<dbReference type="Gene3D" id="3.40.50.300">
    <property type="entry name" value="P-loop containing nucleotide triphosphate hydrolases"/>
    <property type="match status" value="1"/>
</dbReference>
<dbReference type="OrthoDB" id="846195at2759"/>
<dbReference type="KEGG" id="jcu:105645246"/>
<dbReference type="PRINTS" id="PR00364">
    <property type="entry name" value="DISEASERSIST"/>
</dbReference>
<evidence type="ECO:0000259" key="8">
    <source>
        <dbReference type="PROSITE" id="PS50104"/>
    </source>
</evidence>
<gene>
    <name evidence="9" type="ORF">JCGZ_21104</name>
</gene>
<keyword evidence="6" id="KW-0520">NAD</keyword>
<keyword evidence="3" id="KW-0677">Repeat</keyword>
<keyword evidence="2" id="KW-0433">Leucine-rich repeat</keyword>
<dbReference type="InterPro" id="IPR044974">
    <property type="entry name" value="Disease_R_plants"/>
</dbReference>
<evidence type="ECO:0000256" key="3">
    <source>
        <dbReference type="ARBA" id="ARBA00022737"/>
    </source>
</evidence>
<dbReference type="PANTHER" id="PTHR11017:SF357">
    <property type="entry name" value="ADP-RIBOSYL CYCLASE_CYCLIC ADP-RIBOSE HYDROLASE"/>
    <property type="match status" value="1"/>
</dbReference>
<evidence type="ECO:0000256" key="7">
    <source>
        <dbReference type="ARBA" id="ARBA00047304"/>
    </source>
</evidence>
<dbReference type="SUPFAM" id="SSF46785">
    <property type="entry name" value="Winged helix' DNA-binding domain"/>
    <property type="match status" value="1"/>
</dbReference>
<dbReference type="InterPro" id="IPR027417">
    <property type="entry name" value="P-loop_NTPase"/>
</dbReference>
<dbReference type="Pfam" id="PF23598">
    <property type="entry name" value="LRR_14"/>
    <property type="match status" value="1"/>
</dbReference>
<dbReference type="InterPro" id="IPR035897">
    <property type="entry name" value="Toll_tir_struct_dom_sf"/>
</dbReference>
<sequence>MASTSSTITQRKCDVFLNFTSADNRESFVTEICKALQRNLIQTFIIDDELAGGGEEVFSKIEEASISLVIFTEDYASSTCCLDNLLKIVECKETKGQIVIPVFYRVDPTHVQHLKGNFGVAFDKLTQELRISLLKVESWRGALIGIANLKGWASSITKPESKLIEEIVNDILKKLNQVFFNGSVLVGINSQIKKVESLLAIQSQCVRSIGIWGMGGIGKTTIAEVLFNRISSQFDCQCYVPNVREQLEKRTVAHIKAEILSKLLGIRSFQVRMPNIFSNFIRNKLMKKKVLIVLDDVDNSEVVKDLVGDCDLYGSGSRIIVTSRDKQVLKNADTEEYIYEVERLDDYEAIQLFSLHAFKQDAPPEEFMKLSERAISYAQGIPLAIKILGSSLYYRSVNEWEMELAKLENSPDKTIEEVLKISYDGLESSEQSIFLDIACFFKGEDRTRVQRILNGCGFFADIGIRCLLDKSLITVSSDNNKLGMHDLLQQMGRNIVCLECIHQPGERSRLWIPEDVYLVLTREKGTGNVEGISLDKSKIRDIELSPTVFESMYNLRLLEFHNPFTSEVKIYLPKGLQFLPNELRFLCWDKYPLKSLPPSFCAEKLMELRMPESQLKELWNGVQNLGNLKSIDLSRSKHLNKIPDLCRAQKLEVLKLNGCTNLVEIPSSIQNLSKLRRLILDGCKILDSLLSCLPQNINELSLDGCTIKQLPSSIGELKCLEIIILRRSKLTFLPDTFCKLKSLILLNMSDCTSLTELPENLGNLESLKVLHANTSGLKKLPSSMNQWAQLESLDCSGCKGLKLPPLTDLPHLEKLYLNGCDMLEFPQGLCSLKSLVDLNVSGNNFETIPASIKQLSHLERLFLRDCKRLEHLPDLPLALTCLYARNCTSLESVSTSFLSAQEPKRTILDFCNCMKINQETQSKIVDDVLATHLLNDNQPRYRGARIHIAGSKMAEGMRYQNSNGSSLSFMLDGRQPDLIGLSLCAVVAPNGPPPPYDFINIRCKALLTGKSGHSRSNDFCFFSFPDEVEIQSETVFMWANSISWDSEDSLSRASFHFLMNYHNEEEEDYYECEELIVKCGVHPIFKDKKSKNKDEEAEYLQPPLKRLKENHI</sequence>
<dbReference type="FunFam" id="3.40.50.10140:FF:000007">
    <property type="entry name" value="Disease resistance protein (TIR-NBS-LRR class)"/>
    <property type="match status" value="1"/>
</dbReference>
<keyword evidence="5" id="KW-0611">Plant defense</keyword>
<dbReference type="EC" id="3.2.2.6" evidence="1"/>
<keyword evidence="10" id="KW-1185">Reference proteome</keyword>
<evidence type="ECO:0000256" key="1">
    <source>
        <dbReference type="ARBA" id="ARBA00011982"/>
    </source>
</evidence>
<dbReference type="Proteomes" id="UP000027138">
    <property type="component" value="Unassembled WGS sequence"/>
</dbReference>
<dbReference type="InterPro" id="IPR002182">
    <property type="entry name" value="NB-ARC"/>
</dbReference>
<dbReference type="GO" id="GO:0043531">
    <property type="term" value="F:ADP binding"/>
    <property type="evidence" value="ECO:0007669"/>
    <property type="project" value="InterPro"/>
</dbReference>
<dbReference type="FunFam" id="1.10.8.430:FF:000002">
    <property type="entry name" value="Disease resistance protein (TIR-NBS-LRR class)"/>
    <property type="match status" value="1"/>
</dbReference>
<evidence type="ECO:0000256" key="6">
    <source>
        <dbReference type="ARBA" id="ARBA00023027"/>
    </source>
</evidence>
<dbReference type="InterPro" id="IPR058192">
    <property type="entry name" value="WHD_ROQ1-like"/>
</dbReference>
<dbReference type="PANTHER" id="PTHR11017">
    <property type="entry name" value="LEUCINE-RICH REPEAT-CONTAINING PROTEIN"/>
    <property type="match status" value="1"/>
</dbReference>
<organism evidence="9 10">
    <name type="scientific">Jatropha curcas</name>
    <name type="common">Barbados nut</name>
    <dbReference type="NCBI Taxonomy" id="180498"/>
    <lineage>
        <taxon>Eukaryota</taxon>
        <taxon>Viridiplantae</taxon>
        <taxon>Streptophyta</taxon>
        <taxon>Embryophyta</taxon>
        <taxon>Tracheophyta</taxon>
        <taxon>Spermatophyta</taxon>
        <taxon>Magnoliopsida</taxon>
        <taxon>eudicotyledons</taxon>
        <taxon>Gunneridae</taxon>
        <taxon>Pentapetalae</taxon>
        <taxon>rosids</taxon>
        <taxon>fabids</taxon>
        <taxon>Malpighiales</taxon>
        <taxon>Euphorbiaceae</taxon>
        <taxon>Crotonoideae</taxon>
        <taxon>Jatropheae</taxon>
        <taxon>Jatropha</taxon>
    </lineage>
</organism>
<dbReference type="InterPro" id="IPR055414">
    <property type="entry name" value="LRR_R13L4/SHOC2-like"/>
</dbReference>
<reference evidence="9 10" key="1">
    <citation type="journal article" date="2014" name="PLoS ONE">
        <title>Global Analysis of Gene Expression Profiles in Physic Nut (Jatropha curcas L.) Seedlings Exposed to Salt Stress.</title>
        <authorList>
            <person name="Zhang L."/>
            <person name="Zhang C."/>
            <person name="Wu P."/>
            <person name="Chen Y."/>
            <person name="Li M."/>
            <person name="Jiang H."/>
            <person name="Wu G."/>
        </authorList>
    </citation>
    <scope>NUCLEOTIDE SEQUENCE [LARGE SCALE GENOMIC DNA]</scope>
    <source>
        <strain evidence="10">cv. GZQX0401</strain>
        <tissue evidence="9">Young leaves</tissue>
    </source>
</reference>
<dbReference type="GO" id="GO:0061809">
    <property type="term" value="F:NAD+ nucleosidase activity, cyclic ADP-ribose generating"/>
    <property type="evidence" value="ECO:0007669"/>
    <property type="project" value="UniProtKB-EC"/>
</dbReference>
<dbReference type="GO" id="GO:0006952">
    <property type="term" value="P:defense response"/>
    <property type="evidence" value="ECO:0007669"/>
    <property type="project" value="UniProtKB-KW"/>
</dbReference>
<dbReference type="Gene3D" id="3.80.10.10">
    <property type="entry name" value="Ribonuclease Inhibitor"/>
    <property type="match status" value="3"/>
</dbReference>
<dbReference type="SUPFAM" id="SSF52540">
    <property type="entry name" value="P-loop containing nucleoside triphosphate hydrolases"/>
    <property type="match status" value="1"/>
</dbReference>
<dbReference type="AlphaFoldDB" id="A0A067JQ32"/>
<dbReference type="InterPro" id="IPR036390">
    <property type="entry name" value="WH_DNA-bd_sf"/>
</dbReference>
<protein>
    <recommendedName>
        <fullName evidence="1">ADP-ribosyl cyclase/cyclic ADP-ribose hydrolase</fullName>
        <ecNumber evidence="1">3.2.2.6</ecNumber>
    </recommendedName>
</protein>
<evidence type="ECO:0000256" key="2">
    <source>
        <dbReference type="ARBA" id="ARBA00022614"/>
    </source>
</evidence>
<dbReference type="SUPFAM" id="SSF52200">
    <property type="entry name" value="Toll/Interleukin receptor TIR domain"/>
    <property type="match status" value="1"/>
</dbReference>
<dbReference type="GO" id="GO:0007165">
    <property type="term" value="P:signal transduction"/>
    <property type="evidence" value="ECO:0007669"/>
    <property type="project" value="InterPro"/>
</dbReference>
<dbReference type="Gene3D" id="1.10.8.430">
    <property type="entry name" value="Helical domain of apoptotic protease-activating factors"/>
    <property type="match status" value="1"/>
</dbReference>
<evidence type="ECO:0000256" key="4">
    <source>
        <dbReference type="ARBA" id="ARBA00022801"/>
    </source>
</evidence>
<evidence type="ECO:0000313" key="9">
    <source>
        <dbReference type="EMBL" id="KDP26071.1"/>
    </source>
</evidence>
<dbReference type="STRING" id="180498.A0A067JQ32"/>
<dbReference type="EMBL" id="KK914930">
    <property type="protein sequence ID" value="KDP26071.1"/>
    <property type="molecule type" value="Genomic_DNA"/>
</dbReference>
<comment type="catalytic activity">
    <reaction evidence="7">
        <text>NAD(+) + H2O = ADP-D-ribose + nicotinamide + H(+)</text>
        <dbReference type="Rhea" id="RHEA:16301"/>
        <dbReference type="ChEBI" id="CHEBI:15377"/>
        <dbReference type="ChEBI" id="CHEBI:15378"/>
        <dbReference type="ChEBI" id="CHEBI:17154"/>
        <dbReference type="ChEBI" id="CHEBI:57540"/>
        <dbReference type="ChEBI" id="CHEBI:57967"/>
        <dbReference type="EC" id="3.2.2.6"/>
    </reaction>
    <physiologicalReaction direction="left-to-right" evidence="7">
        <dbReference type="Rhea" id="RHEA:16302"/>
    </physiologicalReaction>
</comment>
<dbReference type="Gene3D" id="3.40.50.10140">
    <property type="entry name" value="Toll/interleukin-1 receptor homology (TIR) domain"/>
    <property type="match status" value="1"/>
</dbReference>
<dbReference type="Pfam" id="PF23282">
    <property type="entry name" value="WHD_ROQ1"/>
    <property type="match status" value="1"/>
</dbReference>
<dbReference type="PROSITE" id="PS50104">
    <property type="entry name" value="TIR"/>
    <property type="match status" value="1"/>
</dbReference>
<accession>A0A067JQ32</accession>
<dbReference type="InterPro" id="IPR042197">
    <property type="entry name" value="Apaf_helical"/>
</dbReference>
<proteinExistence type="predicted"/>
<dbReference type="SMART" id="SM00255">
    <property type="entry name" value="TIR"/>
    <property type="match status" value="1"/>
</dbReference>
<dbReference type="InterPro" id="IPR000157">
    <property type="entry name" value="TIR_dom"/>
</dbReference>
<evidence type="ECO:0000256" key="5">
    <source>
        <dbReference type="ARBA" id="ARBA00022821"/>
    </source>
</evidence>
<dbReference type="Pfam" id="PF00931">
    <property type="entry name" value="NB-ARC"/>
    <property type="match status" value="1"/>
</dbReference>
<evidence type="ECO:0000313" key="10">
    <source>
        <dbReference type="Proteomes" id="UP000027138"/>
    </source>
</evidence>
<dbReference type="InterPro" id="IPR032675">
    <property type="entry name" value="LRR_dom_sf"/>
</dbReference>
<dbReference type="Pfam" id="PF01582">
    <property type="entry name" value="TIR"/>
    <property type="match status" value="1"/>
</dbReference>
<name>A0A067JQ32_JATCU</name>
<feature type="domain" description="TIR" evidence="8">
    <location>
        <begin position="11"/>
        <end position="175"/>
    </location>
</feature>
<dbReference type="SUPFAM" id="SSF52058">
    <property type="entry name" value="L domain-like"/>
    <property type="match status" value="1"/>
</dbReference>
<keyword evidence="4" id="KW-0378">Hydrolase</keyword>